<reference evidence="1 2" key="1">
    <citation type="journal article" date="2016" name="Nat. Commun.">
        <title>Thousands of microbial genomes shed light on interconnected biogeochemical processes in an aquifer system.</title>
        <authorList>
            <person name="Anantharaman K."/>
            <person name="Brown C.T."/>
            <person name="Hug L.A."/>
            <person name="Sharon I."/>
            <person name="Castelle C.J."/>
            <person name="Probst A.J."/>
            <person name="Thomas B.C."/>
            <person name="Singh A."/>
            <person name="Wilkins M.J."/>
            <person name="Karaoz U."/>
            <person name="Brodie E.L."/>
            <person name="Williams K.H."/>
            <person name="Hubbard S.S."/>
            <person name="Banfield J.F."/>
        </authorList>
    </citation>
    <scope>NUCLEOTIDE SEQUENCE [LARGE SCALE GENOMIC DNA]</scope>
</reference>
<evidence type="ECO:0000313" key="2">
    <source>
        <dbReference type="Proteomes" id="UP000176445"/>
    </source>
</evidence>
<dbReference type="Proteomes" id="UP000176445">
    <property type="component" value="Unassembled WGS sequence"/>
</dbReference>
<gene>
    <name evidence="1" type="ORF">A2704_04245</name>
</gene>
<dbReference type="AlphaFoldDB" id="A0A1F6CJT1"/>
<organism evidence="1 2">
    <name type="scientific">Candidatus Kaiserbacteria bacterium RIFCSPHIGHO2_01_FULL_54_36b</name>
    <dbReference type="NCBI Taxonomy" id="1798483"/>
    <lineage>
        <taxon>Bacteria</taxon>
        <taxon>Candidatus Kaiseribacteriota</taxon>
    </lineage>
</organism>
<name>A0A1F6CJT1_9BACT</name>
<evidence type="ECO:0000313" key="1">
    <source>
        <dbReference type="EMBL" id="OGG49358.1"/>
    </source>
</evidence>
<dbReference type="EMBL" id="MFKW01000075">
    <property type="protein sequence ID" value="OGG49358.1"/>
    <property type="molecule type" value="Genomic_DNA"/>
</dbReference>
<proteinExistence type="predicted"/>
<sequence length="66" mass="7479">MSIPTDILITPDKSRVQELLPPNVHIPLSSPRTLSQDIRGRKLLTIKNRSLRKGFSRRAIVSFISL</sequence>
<accession>A0A1F6CJT1</accession>
<protein>
    <submittedName>
        <fullName evidence="1">Uncharacterized protein</fullName>
    </submittedName>
</protein>
<comment type="caution">
    <text evidence="1">The sequence shown here is derived from an EMBL/GenBank/DDBJ whole genome shotgun (WGS) entry which is preliminary data.</text>
</comment>